<comment type="caution">
    <text evidence="1">The sequence shown here is derived from an EMBL/GenBank/DDBJ whole genome shotgun (WGS) entry which is preliminary data.</text>
</comment>
<name>A0ACB8QFU9_9AGAM</name>
<gene>
    <name evidence="1" type="ORF">K488DRAFT_87731</name>
</gene>
<evidence type="ECO:0000313" key="1">
    <source>
        <dbReference type="EMBL" id="KAI0030468.1"/>
    </source>
</evidence>
<evidence type="ECO:0000313" key="2">
    <source>
        <dbReference type="Proteomes" id="UP000814128"/>
    </source>
</evidence>
<keyword evidence="2" id="KW-1185">Reference proteome</keyword>
<reference evidence="1" key="1">
    <citation type="submission" date="2021-02" db="EMBL/GenBank/DDBJ databases">
        <authorList>
            <consortium name="DOE Joint Genome Institute"/>
            <person name="Ahrendt S."/>
            <person name="Looney B.P."/>
            <person name="Miyauchi S."/>
            <person name="Morin E."/>
            <person name="Drula E."/>
            <person name="Courty P.E."/>
            <person name="Chicoki N."/>
            <person name="Fauchery L."/>
            <person name="Kohler A."/>
            <person name="Kuo A."/>
            <person name="Labutti K."/>
            <person name="Pangilinan J."/>
            <person name="Lipzen A."/>
            <person name="Riley R."/>
            <person name="Andreopoulos W."/>
            <person name="He G."/>
            <person name="Johnson J."/>
            <person name="Barry K.W."/>
            <person name="Grigoriev I.V."/>
            <person name="Nagy L."/>
            <person name="Hibbett D."/>
            <person name="Henrissat B."/>
            <person name="Matheny P.B."/>
            <person name="Labbe J."/>
            <person name="Martin F."/>
        </authorList>
    </citation>
    <scope>NUCLEOTIDE SEQUENCE</scope>
    <source>
        <strain evidence="1">EC-137</strain>
    </source>
</reference>
<organism evidence="1 2">
    <name type="scientific">Vararia minispora EC-137</name>
    <dbReference type="NCBI Taxonomy" id="1314806"/>
    <lineage>
        <taxon>Eukaryota</taxon>
        <taxon>Fungi</taxon>
        <taxon>Dikarya</taxon>
        <taxon>Basidiomycota</taxon>
        <taxon>Agaricomycotina</taxon>
        <taxon>Agaricomycetes</taxon>
        <taxon>Russulales</taxon>
        <taxon>Lachnocladiaceae</taxon>
        <taxon>Vararia</taxon>
    </lineage>
</organism>
<dbReference type="EMBL" id="MU273620">
    <property type="protein sequence ID" value="KAI0030468.1"/>
    <property type="molecule type" value="Genomic_DNA"/>
</dbReference>
<sequence length="445" mass="47815">MQSKSSPKLRIAICGGGIGGLTLANALVSPSVHIDVYEAASQFGEIGAGVGLSLRTLRVYEMMGLKEGLESIGGKQPEKTAHLPFRCYRAHTGVAEPFKPPYVGAGPVTVHRAELHNMLFRKLPEAVHVHTAKRLVSYFHPNDPASPVTLRFADDTDATCDVLIGADGIKSVVRAGMLEELARCAEGAGNTREAAELRVNIPPRYSGCTTYRAMYRMSDKTRDISPSQDSAPGELYVGKNRMIIAYPVSQGSARLINVAGTSINPSRAGELHPEPWVAEVDPAEMIEGYRGWAPEVQEILQAVKLEGGHVKKWVVNVVGPLSAFAHGRVALLGDAASAPLAHGMTHFHGAGAGQAVEDAYMLRELLLDPRTTAANAQQALQVYSRLRAPIAEFVQKASYENGLVYSGRPLEGELEKTQVAMAAFVSEDPVEDAKKALAMLYGARL</sequence>
<proteinExistence type="predicted"/>
<reference evidence="1" key="2">
    <citation type="journal article" date="2022" name="New Phytol.">
        <title>Evolutionary transition to the ectomycorrhizal habit in the genomes of a hyperdiverse lineage of mushroom-forming fungi.</title>
        <authorList>
            <person name="Looney B."/>
            <person name="Miyauchi S."/>
            <person name="Morin E."/>
            <person name="Drula E."/>
            <person name="Courty P.E."/>
            <person name="Kohler A."/>
            <person name="Kuo A."/>
            <person name="LaButti K."/>
            <person name="Pangilinan J."/>
            <person name="Lipzen A."/>
            <person name="Riley R."/>
            <person name="Andreopoulos W."/>
            <person name="He G."/>
            <person name="Johnson J."/>
            <person name="Nolan M."/>
            <person name="Tritt A."/>
            <person name="Barry K.W."/>
            <person name="Grigoriev I.V."/>
            <person name="Nagy L.G."/>
            <person name="Hibbett D."/>
            <person name="Henrissat B."/>
            <person name="Matheny P.B."/>
            <person name="Labbe J."/>
            <person name="Martin F.M."/>
        </authorList>
    </citation>
    <scope>NUCLEOTIDE SEQUENCE</scope>
    <source>
        <strain evidence="1">EC-137</strain>
    </source>
</reference>
<protein>
    <submittedName>
        <fullName evidence="1">Salicylate hydroxylase</fullName>
    </submittedName>
</protein>
<dbReference type="Proteomes" id="UP000814128">
    <property type="component" value="Unassembled WGS sequence"/>
</dbReference>
<accession>A0ACB8QFU9</accession>